<dbReference type="Proteomes" id="UP000315280">
    <property type="component" value="Segment"/>
</dbReference>
<evidence type="ECO:0000313" key="1">
    <source>
        <dbReference type="EMBL" id="QDP45557.1"/>
    </source>
</evidence>
<accession>A0A516KV50</accession>
<gene>
    <name evidence="1" type="primary">73</name>
    <name evidence="1" type="ORF">SEA_FUZZBUSTER_73</name>
</gene>
<keyword evidence="2" id="KW-1185">Reference proteome</keyword>
<protein>
    <submittedName>
        <fullName evidence="1">Uncharacterized protein</fullName>
    </submittedName>
</protein>
<evidence type="ECO:0000313" key="2">
    <source>
        <dbReference type="Proteomes" id="UP000315280"/>
    </source>
</evidence>
<proteinExistence type="predicted"/>
<reference evidence="1 2" key="1">
    <citation type="submission" date="2019-06" db="EMBL/GenBank/DDBJ databases">
        <authorList>
            <person name="Austin C.R."/>
            <person name="Baumgardner C.A."/>
            <person name="Baysinger H.J."/>
            <person name="David A.M."/>
            <person name="Folse N.B."/>
            <person name="Gammon C.A."/>
            <person name="Garcia V.M."/>
            <person name="Gobble C.S."/>
            <person name="Herold B.N."/>
            <person name="Huamancondor M.S."/>
            <person name="Matheson G.R."/>
            <person name="Mondragon I."/>
            <person name="Nemes S.A."/>
            <person name="Neri L.M."/>
            <person name="Renaud V.D."/>
            <person name="Rigsbee E.A."/>
            <person name="Rockette B.M."/>
            <person name="Santiago M.R."/>
            <person name="Savage M.D."/>
            <person name="Simpson J.M."/>
            <person name="Slentz J.N."/>
            <person name="Spencer B.G."/>
            <person name="White D.J."/>
            <person name="Yarboro C.B."/>
            <person name="Anderson E.L."/>
            <person name="Wallen J.R."/>
            <person name="Gainey M.D."/>
            <person name="Garlena R.A."/>
            <person name="Russell D.A."/>
            <person name="Pope W.H."/>
            <person name="Jacobs-Sera D."/>
            <person name="Hatfull G.F."/>
        </authorList>
    </citation>
    <scope>NUCLEOTIDE SEQUENCE [LARGE SCALE GENOMIC DNA]</scope>
</reference>
<name>A0A516KV50_9CAUD</name>
<dbReference type="EMBL" id="MN062720">
    <property type="protein sequence ID" value="QDP45557.1"/>
    <property type="molecule type" value="Genomic_DNA"/>
</dbReference>
<organism evidence="1 2">
    <name type="scientific">Microbacterium phage FuzzBuster</name>
    <dbReference type="NCBI Taxonomy" id="2590935"/>
    <lineage>
        <taxon>Viruses</taxon>
        <taxon>Duplodnaviria</taxon>
        <taxon>Heunggongvirae</taxon>
        <taxon>Uroviricota</taxon>
        <taxon>Caudoviricetes</taxon>
        <taxon>Hodgkinviridae</taxon>
        <taxon>Fuzzbustervirus</taxon>
        <taxon>Fuzzbustervirus fuzzbuster</taxon>
    </lineage>
</organism>
<sequence length="86" mass="9980">MQKADPYTIEELLGTLEPPHCEYRMQTSTECGDPASWLLRLSCGDTMYHCDAHKAQMEAWISGDGKPVYCFYHRELGKILREWVKI</sequence>